<evidence type="ECO:0000313" key="1">
    <source>
        <dbReference type="EMBL" id="MFD2840031.1"/>
    </source>
</evidence>
<dbReference type="EMBL" id="JBHUOP010000002">
    <property type="protein sequence ID" value="MFD2840031.1"/>
    <property type="molecule type" value="Genomic_DNA"/>
</dbReference>
<name>A0ABW5XCJ3_9MICO</name>
<gene>
    <name evidence="1" type="ORF">ACFSYH_05540</name>
</gene>
<sequence length="133" mass="13954">MNLRMATTFGAVLTLTSCSLLPGQDPHVVEASDGTLLLVSSLSGEGMEALISGTLEKGEGDCLYIGGEDYDSLVIWSARTTFNDDETAVLMPGYDPLSIGSWVEIGGGHTSVDGPSYPTIPSECDSEYVVSVN</sequence>
<keyword evidence="2" id="KW-1185">Reference proteome</keyword>
<accession>A0ABW5XCJ3</accession>
<protein>
    <recommendedName>
        <fullName evidence="3">Lipoprotein</fullName>
    </recommendedName>
</protein>
<dbReference type="RefSeq" id="WP_377465672.1">
    <property type="nucleotide sequence ID" value="NZ_JBHUOP010000002.1"/>
</dbReference>
<dbReference type="PROSITE" id="PS51257">
    <property type="entry name" value="PROKAR_LIPOPROTEIN"/>
    <property type="match status" value="1"/>
</dbReference>
<dbReference type="Proteomes" id="UP001597391">
    <property type="component" value="Unassembled WGS sequence"/>
</dbReference>
<evidence type="ECO:0008006" key="3">
    <source>
        <dbReference type="Google" id="ProtNLM"/>
    </source>
</evidence>
<comment type="caution">
    <text evidence="1">The sequence shown here is derived from an EMBL/GenBank/DDBJ whole genome shotgun (WGS) entry which is preliminary data.</text>
</comment>
<evidence type="ECO:0000313" key="2">
    <source>
        <dbReference type="Proteomes" id="UP001597391"/>
    </source>
</evidence>
<proteinExistence type="predicted"/>
<reference evidence="2" key="1">
    <citation type="journal article" date="2019" name="Int. J. Syst. Evol. Microbiol.">
        <title>The Global Catalogue of Microorganisms (GCM) 10K type strain sequencing project: providing services to taxonomists for standard genome sequencing and annotation.</title>
        <authorList>
            <consortium name="The Broad Institute Genomics Platform"/>
            <consortium name="The Broad Institute Genome Sequencing Center for Infectious Disease"/>
            <person name="Wu L."/>
            <person name="Ma J."/>
        </authorList>
    </citation>
    <scope>NUCLEOTIDE SEQUENCE [LARGE SCALE GENOMIC DNA]</scope>
    <source>
        <strain evidence="2">KCTC 33576</strain>
    </source>
</reference>
<organism evidence="1 2">
    <name type="scientific">Populibacterium corticicola</name>
    <dbReference type="NCBI Taxonomy" id="1812826"/>
    <lineage>
        <taxon>Bacteria</taxon>
        <taxon>Bacillati</taxon>
        <taxon>Actinomycetota</taxon>
        <taxon>Actinomycetes</taxon>
        <taxon>Micrococcales</taxon>
        <taxon>Jonesiaceae</taxon>
        <taxon>Populibacterium</taxon>
    </lineage>
</organism>